<keyword evidence="4" id="KW-1185">Reference proteome</keyword>
<dbReference type="EC" id="4.2.1.6" evidence="3"/>
<dbReference type="SFLD" id="SFLDS00001">
    <property type="entry name" value="Enolase"/>
    <property type="match status" value="1"/>
</dbReference>
<dbReference type="InterPro" id="IPR034593">
    <property type="entry name" value="DgoD-like"/>
</dbReference>
<dbReference type="InterPro" id="IPR013341">
    <property type="entry name" value="Mandelate_racemase_N_dom"/>
</dbReference>
<dbReference type="AlphaFoldDB" id="A0ABD5QBG8"/>
<dbReference type="PANTHER" id="PTHR48080">
    <property type="entry name" value="D-GALACTONATE DEHYDRATASE-RELATED"/>
    <property type="match status" value="1"/>
</dbReference>
<accession>A0ABD5QBG8</accession>
<sequence length="378" mass="42070">MRVTDYELFEVPPRSLLLKVETSDGIVGWGEPVVEGRAQTAAAAVEKLLETYIVGEDPFPIEDHWSKMYRSGFYRGGPILMSALSGIDHALWDIKGKALGVPVYELLGGKARERIRLYAHFSGSTPDEMAEAARERVESGFTAIKNGPRVNWEHLDNRVSLDFVREMVGAARTAVGDEVDIMLDFHGRPSKQMAKRLVSELEEFDPLFYEELVVPEKNHLLPEIAQHTTIPIATGERMFSRWEYRSLLEDGVIDVVQPDVAHAGGITETRKIATMAETYDAAVAPHSPLSAVALAACVQLCACTPNAIIQEQIVHQEGTPNYLSDMTVFDYDEGGYIDLPEEPGLGIDMDEDFVREMATEDAWDAPVMRRDDGSVTEW</sequence>
<dbReference type="EMBL" id="JBHSJG010000012">
    <property type="protein sequence ID" value="MFC4986924.1"/>
    <property type="molecule type" value="Genomic_DNA"/>
</dbReference>
<proteinExistence type="predicted"/>
<dbReference type="Proteomes" id="UP001595925">
    <property type="component" value="Unassembled WGS sequence"/>
</dbReference>
<dbReference type="Gene3D" id="3.20.20.120">
    <property type="entry name" value="Enolase-like C-terminal domain"/>
    <property type="match status" value="1"/>
</dbReference>
<dbReference type="InterPro" id="IPR029017">
    <property type="entry name" value="Enolase-like_N"/>
</dbReference>
<dbReference type="SUPFAM" id="SSF51604">
    <property type="entry name" value="Enolase C-terminal domain-like"/>
    <property type="match status" value="1"/>
</dbReference>
<name>A0ABD5QBG8_9EURY</name>
<dbReference type="RefSeq" id="WP_224829104.1">
    <property type="nucleotide sequence ID" value="NZ_JAIVEF010000015.1"/>
</dbReference>
<gene>
    <name evidence="3" type="primary">dgoD</name>
    <name evidence="3" type="ORF">ACFPFO_03885</name>
</gene>
<evidence type="ECO:0000313" key="4">
    <source>
        <dbReference type="Proteomes" id="UP001595925"/>
    </source>
</evidence>
<keyword evidence="1 3" id="KW-0456">Lyase</keyword>
<dbReference type="Pfam" id="PF02746">
    <property type="entry name" value="MR_MLE_N"/>
    <property type="match status" value="1"/>
</dbReference>
<dbReference type="PROSITE" id="PS00908">
    <property type="entry name" value="MR_MLE_1"/>
    <property type="match status" value="1"/>
</dbReference>
<protein>
    <submittedName>
        <fullName evidence="3">Galactonate dehydratase</fullName>
        <ecNumber evidence="3">4.2.1.6</ecNumber>
    </submittedName>
</protein>
<dbReference type="Pfam" id="PF13378">
    <property type="entry name" value="MR_MLE_C"/>
    <property type="match status" value="1"/>
</dbReference>
<evidence type="ECO:0000313" key="3">
    <source>
        <dbReference type="EMBL" id="MFC4986924.1"/>
    </source>
</evidence>
<dbReference type="SFLD" id="SFLDG00179">
    <property type="entry name" value="mandelate_racemase"/>
    <property type="match status" value="1"/>
</dbReference>
<evidence type="ECO:0000259" key="2">
    <source>
        <dbReference type="SMART" id="SM00922"/>
    </source>
</evidence>
<dbReference type="InterPro" id="IPR036849">
    <property type="entry name" value="Enolase-like_C_sf"/>
</dbReference>
<organism evidence="3 4">
    <name type="scientific">Saliphagus infecundisoli</name>
    <dbReference type="NCBI Taxonomy" id="1849069"/>
    <lineage>
        <taxon>Archaea</taxon>
        <taxon>Methanobacteriati</taxon>
        <taxon>Methanobacteriota</taxon>
        <taxon>Stenosarchaea group</taxon>
        <taxon>Halobacteria</taxon>
        <taxon>Halobacteriales</taxon>
        <taxon>Natrialbaceae</taxon>
        <taxon>Saliphagus</taxon>
    </lineage>
</organism>
<dbReference type="SMART" id="SM00922">
    <property type="entry name" value="MR_MLE"/>
    <property type="match status" value="1"/>
</dbReference>
<dbReference type="InterPro" id="IPR018110">
    <property type="entry name" value="Mandel_Rmase/mucon_lact_enz_CS"/>
</dbReference>
<comment type="caution">
    <text evidence="3">The sequence shown here is derived from an EMBL/GenBank/DDBJ whole genome shotgun (WGS) entry which is preliminary data.</text>
</comment>
<dbReference type="SUPFAM" id="SSF54826">
    <property type="entry name" value="Enolase N-terminal domain-like"/>
    <property type="match status" value="1"/>
</dbReference>
<dbReference type="InterPro" id="IPR013342">
    <property type="entry name" value="Mandelate_racemase_C"/>
</dbReference>
<dbReference type="PANTHER" id="PTHR48080:SF2">
    <property type="entry name" value="D-GALACTONATE DEHYDRATASE"/>
    <property type="match status" value="1"/>
</dbReference>
<dbReference type="NCBIfam" id="NF010624">
    <property type="entry name" value="PRK14017.1"/>
    <property type="match status" value="1"/>
</dbReference>
<feature type="domain" description="Mandelate racemase/muconate lactonizing enzyme C-terminal" evidence="2">
    <location>
        <begin position="126"/>
        <end position="231"/>
    </location>
</feature>
<dbReference type="InterPro" id="IPR029065">
    <property type="entry name" value="Enolase_C-like"/>
</dbReference>
<reference evidence="3 4" key="1">
    <citation type="journal article" date="2019" name="Int. J. Syst. Evol. Microbiol.">
        <title>The Global Catalogue of Microorganisms (GCM) 10K type strain sequencing project: providing services to taxonomists for standard genome sequencing and annotation.</title>
        <authorList>
            <consortium name="The Broad Institute Genomics Platform"/>
            <consortium name="The Broad Institute Genome Sequencing Center for Infectious Disease"/>
            <person name="Wu L."/>
            <person name="Ma J."/>
        </authorList>
    </citation>
    <scope>NUCLEOTIDE SEQUENCE [LARGE SCALE GENOMIC DNA]</scope>
    <source>
        <strain evidence="3 4">CGMCC 1.15824</strain>
    </source>
</reference>
<dbReference type="GO" id="GO:0008869">
    <property type="term" value="F:galactonate dehydratase activity"/>
    <property type="evidence" value="ECO:0007669"/>
    <property type="project" value="UniProtKB-EC"/>
</dbReference>
<dbReference type="Gene3D" id="3.30.390.10">
    <property type="entry name" value="Enolase-like, N-terminal domain"/>
    <property type="match status" value="1"/>
</dbReference>
<evidence type="ECO:0000256" key="1">
    <source>
        <dbReference type="ARBA" id="ARBA00023239"/>
    </source>
</evidence>